<dbReference type="AlphaFoldDB" id="A0A9X0F6G4"/>
<evidence type="ECO:0000313" key="6">
    <source>
        <dbReference type="Proteomes" id="UP000032407"/>
    </source>
</evidence>
<dbReference type="PRINTS" id="PR00502">
    <property type="entry name" value="NUDIXFAMILY"/>
</dbReference>
<dbReference type="SUPFAM" id="SSF55811">
    <property type="entry name" value="Nudix"/>
    <property type="match status" value="1"/>
</dbReference>
<dbReference type="EMBL" id="AMYJ01000042">
    <property type="protein sequence ID" value="KIU73005.1"/>
    <property type="molecule type" value="Genomic_DNA"/>
</dbReference>
<name>A0A9X0F6G4_BACTU</name>
<dbReference type="Proteomes" id="UP000032407">
    <property type="component" value="Unassembled WGS sequence"/>
</dbReference>
<dbReference type="PROSITE" id="PS51462">
    <property type="entry name" value="NUDIX"/>
    <property type="match status" value="1"/>
</dbReference>
<evidence type="ECO:0000256" key="2">
    <source>
        <dbReference type="ARBA" id="ARBA00022801"/>
    </source>
</evidence>
<gene>
    <name evidence="5" type="ORF">C797_20225</name>
</gene>
<dbReference type="InterPro" id="IPR015797">
    <property type="entry name" value="NUDIX_hydrolase-like_dom_sf"/>
</dbReference>
<evidence type="ECO:0000259" key="4">
    <source>
        <dbReference type="PROSITE" id="PS51462"/>
    </source>
</evidence>
<dbReference type="Gene3D" id="3.90.79.10">
    <property type="entry name" value="Nucleoside Triphosphate Pyrophosphohydrolase"/>
    <property type="match status" value="1"/>
</dbReference>
<dbReference type="PANTHER" id="PTHR43046:SF2">
    <property type="entry name" value="8-OXO-DGTP DIPHOSPHATASE-RELATED"/>
    <property type="match status" value="1"/>
</dbReference>
<accession>A0A9X0F6G4</accession>
<evidence type="ECO:0000313" key="5">
    <source>
        <dbReference type="EMBL" id="KIU73005.1"/>
    </source>
</evidence>
<protein>
    <submittedName>
        <fullName evidence="5">Phosphohydrolase (MutT/nudix family protein)</fullName>
    </submittedName>
</protein>
<comment type="cofactor">
    <cofactor evidence="1">
        <name>Mg(2+)</name>
        <dbReference type="ChEBI" id="CHEBI:18420"/>
    </cofactor>
</comment>
<keyword evidence="2 3" id="KW-0378">Hydrolase</keyword>
<reference evidence="5 6" key="1">
    <citation type="journal article" date="2015" name="Sci. Rep.">
        <title>The expression and crystallization of Cry65Aa require two C-termini, revealing a novel evolutionary strategy of Bacillus thuringiensis Cry proteins.</title>
        <authorList>
            <person name="Peng D.H."/>
            <person name="Pang C.Y."/>
            <person name="Wu H."/>
            <person name="Huang Q."/>
            <person name="Zheng J.S."/>
            <person name="Sun M."/>
        </authorList>
    </citation>
    <scope>NUCLEOTIDE SEQUENCE [LARGE SCALE GENOMIC DNA]</scope>
    <source>
        <strain evidence="5 6">Sbt003</strain>
    </source>
</reference>
<proteinExistence type="inferred from homology"/>
<evidence type="ECO:0000256" key="3">
    <source>
        <dbReference type="RuleBase" id="RU003476"/>
    </source>
</evidence>
<organism evidence="5 6">
    <name type="scientific">Bacillus thuringiensis Sbt003</name>
    <dbReference type="NCBI Taxonomy" id="1235825"/>
    <lineage>
        <taxon>Bacteria</taxon>
        <taxon>Bacillati</taxon>
        <taxon>Bacillota</taxon>
        <taxon>Bacilli</taxon>
        <taxon>Bacillales</taxon>
        <taxon>Bacillaceae</taxon>
        <taxon>Bacillus</taxon>
        <taxon>Bacillus cereus group</taxon>
    </lineage>
</organism>
<comment type="caution">
    <text evidence="5">The sequence shown here is derived from an EMBL/GenBank/DDBJ whole genome shotgun (WGS) entry which is preliminary data.</text>
</comment>
<dbReference type="GO" id="GO:0016787">
    <property type="term" value="F:hydrolase activity"/>
    <property type="evidence" value="ECO:0007669"/>
    <property type="project" value="UniProtKB-KW"/>
</dbReference>
<dbReference type="InterPro" id="IPR000086">
    <property type="entry name" value="NUDIX_hydrolase_dom"/>
</dbReference>
<dbReference type="PROSITE" id="PS00893">
    <property type="entry name" value="NUDIX_BOX"/>
    <property type="match status" value="1"/>
</dbReference>
<evidence type="ECO:0000256" key="1">
    <source>
        <dbReference type="ARBA" id="ARBA00001946"/>
    </source>
</evidence>
<comment type="similarity">
    <text evidence="3">Belongs to the Nudix hydrolase family.</text>
</comment>
<dbReference type="PANTHER" id="PTHR43046">
    <property type="entry name" value="GDP-MANNOSE MANNOSYL HYDROLASE"/>
    <property type="match status" value="1"/>
</dbReference>
<dbReference type="InterPro" id="IPR020476">
    <property type="entry name" value="Nudix_hydrolase"/>
</dbReference>
<feature type="domain" description="Nudix hydrolase" evidence="4">
    <location>
        <begin position="1"/>
        <end position="127"/>
    </location>
</feature>
<sequence length="173" mass="20403">MQHPLNEKGEVLLQLRTDFNRWGIIGGALEYNETLEDALKREVFEETGLIIKNPELFRTYSGPDYFQIYPNGDQVHGVLVVYICREFYGELVCDQSESKELRFFSLDELPNRGCCKTKINIQCYESEKLAEHAIDSLDILIVLLYKRCLTSMEQENIFKWKHYQPDIIWTRIK</sequence>
<dbReference type="CDD" id="cd04677">
    <property type="entry name" value="NUDIX_Hydrolase"/>
    <property type="match status" value="1"/>
</dbReference>
<dbReference type="InterPro" id="IPR020084">
    <property type="entry name" value="NUDIX_hydrolase_CS"/>
</dbReference>
<dbReference type="Pfam" id="PF00293">
    <property type="entry name" value="NUDIX"/>
    <property type="match status" value="1"/>
</dbReference>